<sequence>MNMQSYCKRLLRRRKRKFNSLQKKRNINPELIHAARVAKLIRTITCAGPIFLQPDRGRFRKIAKFLLQKVIRADKISAPGTRNVMNGGLHLLEKYELNDNIPLSEILQAPYTSSINTNDGLMRVYFPSFKPSKQIICPDNATHCRIIAVGASLNFNYYNATIESDTSPLIPLIEEQVPGFSMNLPVSPRDGHAMMLVLGISYIHLPTYNGEVVPLCQAAQILRIESNLTSLPVKGEVRYLQ</sequence>
<dbReference type="AlphaFoldDB" id="A0A3E1NKE3"/>
<proteinExistence type="predicted"/>
<evidence type="ECO:0000313" key="1">
    <source>
        <dbReference type="EMBL" id="RFM28407.1"/>
    </source>
</evidence>
<organism evidence="1 2">
    <name type="scientific">Chitinophaga silvisoli</name>
    <dbReference type="NCBI Taxonomy" id="2291814"/>
    <lineage>
        <taxon>Bacteria</taxon>
        <taxon>Pseudomonadati</taxon>
        <taxon>Bacteroidota</taxon>
        <taxon>Chitinophagia</taxon>
        <taxon>Chitinophagales</taxon>
        <taxon>Chitinophagaceae</taxon>
        <taxon>Chitinophaga</taxon>
    </lineage>
</organism>
<name>A0A3E1NKE3_9BACT</name>
<comment type="caution">
    <text evidence="1">The sequence shown here is derived from an EMBL/GenBank/DDBJ whole genome shotgun (WGS) entry which is preliminary data.</text>
</comment>
<dbReference type="Proteomes" id="UP000261174">
    <property type="component" value="Unassembled WGS sequence"/>
</dbReference>
<dbReference type="RefSeq" id="WP_116857902.1">
    <property type="nucleotide sequence ID" value="NZ_QTJV01000042.1"/>
</dbReference>
<dbReference type="EMBL" id="QTJV01000042">
    <property type="protein sequence ID" value="RFM28407.1"/>
    <property type="molecule type" value="Genomic_DNA"/>
</dbReference>
<gene>
    <name evidence="1" type="ORF">DXN04_34165</name>
</gene>
<keyword evidence="2" id="KW-1185">Reference proteome</keyword>
<dbReference type="OrthoDB" id="670564at2"/>
<reference evidence="1 2" key="1">
    <citation type="submission" date="2018-08" db="EMBL/GenBank/DDBJ databases">
        <title>Chitinophaga sp. K20C18050901, a novel bacterium isolated from forest soil.</title>
        <authorList>
            <person name="Wang C."/>
        </authorList>
    </citation>
    <scope>NUCLEOTIDE SEQUENCE [LARGE SCALE GENOMIC DNA]</scope>
    <source>
        <strain evidence="1 2">K20C18050901</strain>
    </source>
</reference>
<protein>
    <submittedName>
        <fullName evidence="1">Uncharacterized protein</fullName>
    </submittedName>
</protein>
<evidence type="ECO:0000313" key="2">
    <source>
        <dbReference type="Proteomes" id="UP000261174"/>
    </source>
</evidence>
<accession>A0A3E1NKE3</accession>